<feature type="region of interest" description="Disordered" evidence="1">
    <location>
        <begin position="261"/>
        <end position="284"/>
    </location>
</feature>
<evidence type="ECO:0000256" key="1">
    <source>
        <dbReference type="SAM" id="MobiDB-lite"/>
    </source>
</evidence>
<gene>
    <name evidence="2" type="ORF">ALTATR162_LOCUS2997</name>
</gene>
<name>A0A8J2HZY9_9PLEO</name>
<comment type="caution">
    <text evidence="2">The sequence shown here is derived from an EMBL/GenBank/DDBJ whole genome shotgun (WGS) entry which is preliminary data.</text>
</comment>
<accession>A0A8J2HZY9</accession>
<feature type="region of interest" description="Disordered" evidence="1">
    <location>
        <begin position="1"/>
        <end position="110"/>
    </location>
</feature>
<dbReference type="OrthoDB" id="3692915at2759"/>
<sequence>MSNYTSQSVPASAVKLSGPLKRRRSKELPQSERSVSRHGADQSNGQGSLVSKRDEKRRSSDTTENYQERRARGDKRQRVSGVFNPIHGNEIHRSSDQQEARQQPAQTAEPLRIDPVLSEERRLNAGIVTLPLVIFGVASLRLAAFRLLKLGVHLAPAQNPLVSQDAIVQSPPPFASYKSLVGGFDSLSAGNESFRQKFVDTKEALFGVSTVGTTKQAPIAQGPRRKKAFEVWKDVQQSLKPKDCKFAALDPLRDVTNMQEREVASRQIPSETGQEPVVASRRPRRRMRMEAGEHHHPNLKAFKFPQGAASGEQMIKKVAESGEKASAAEAPQQSQHVEEPLPELARPPKRKANHDLRECVSKKLKTPGDQPLYFVRNGESQTAPVQDFTSDRFAKYANPLLSKTLKHIIHEATPDQKDPAVCEGVSNLIEAQQVPLAVLEPTFNDKSSPIVNEEIRPKPSPEPEHDKMVSSCARLASPEPNAIFNELSQDQESSARNGTAVWEFTTHRTPSPAVEAVTKPEVVSIVVPTVPSWIAESSRYDIAMNTAYSEGYNPEYPQHYEGYIAQFTARPAASRPKEYEYRPMPDMLDVEILNQRLN</sequence>
<dbReference type="RefSeq" id="XP_043166538.1">
    <property type="nucleotide sequence ID" value="XM_043310603.1"/>
</dbReference>
<protein>
    <submittedName>
        <fullName evidence="2">Uncharacterized protein</fullName>
    </submittedName>
</protein>
<dbReference type="GeneID" id="67014503"/>
<organism evidence="2 3">
    <name type="scientific">Alternaria atra</name>
    <dbReference type="NCBI Taxonomy" id="119953"/>
    <lineage>
        <taxon>Eukaryota</taxon>
        <taxon>Fungi</taxon>
        <taxon>Dikarya</taxon>
        <taxon>Ascomycota</taxon>
        <taxon>Pezizomycotina</taxon>
        <taxon>Dothideomycetes</taxon>
        <taxon>Pleosporomycetidae</taxon>
        <taxon>Pleosporales</taxon>
        <taxon>Pleosporineae</taxon>
        <taxon>Pleosporaceae</taxon>
        <taxon>Alternaria</taxon>
        <taxon>Alternaria sect. Ulocladioides</taxon>
    </lineage>
</organism>
<dbReference type="AlphaFoldDB" id="A0A8J2HZY9"/>
<keyword evidence="3" id="KW-1185">Reference proteome</keyword>
<reference evidence="2" key="1">
    <citation type="submission" date="2021-05" db="EMBL/GenBank/DDBJ databases">
        <authorList>
            <person name="Stam R."/>
        </authorList>
    </citation>
    <scope>NUCLEOTIDE SEQUENCE</scope>
    <source>
        <strain evidence="2">CS162</strain>
    </source>
</reference>
<evidence type="ECO:0000313" key="3">
    <source>
        <dbReference type="Proteomes" id="UP000676310"/>
    </source>
</evidence>
<dbReference type="EMBL" id="CAJRGZ010000016">
    <property type="protein sequence ID" value="CAG5153005.1"/>
    <property type="molecule type" value="Genomic_DNA"/>
</dbReference>
<feature type="compositionally biased region" description="Basic and acidic residues" evidence="1">
    <location>
        <begin position="51"/>
        <end position="77"/>
    </location>
</feature>
<feature type="compositionally biased region" description="Basic and acidic residues" evidence="1">
    <location>
        <begin position="26"/>
        <end position="40"/>
    </location>
</feature>
<dbReference type="Proteomes" id="UP000676310">
    <property type="component" value="Unassembled WGS sequence"/>
</dbReference>
<feature type="compositionally biased region" description="Polar residues" evidence="1">
    <location>
        <begin position="1"/>
        <end position="10"/>
    </location>
</feature>
<evidence type="ECO:0000313" key="2">
    <source>
        <dbReference type="EMBL" id="CAG5153005.1"/>
    </source>
</evidence>
<feature type="compositionally biased region" description="Basic and acidic residues" evidence="1">
    <location>
        <begin position="89"/>
        <end position="99"/>
    </location>
</feature>
<proteinExistence type="predicted"/>
<feature type="region of interest" description="Disordered" evidence="1">
    <location>
        <begin position="319"/>
        <end position="353"/>
    </location>
</feature>